<dbReference type="KEGG" id="soe:110785217"/>
<gene>
    <name evidence="3" type="primary">LOC110785217</name>
</gene>
<evidence type="ECO:0000313" key="3">
    <source>
        <dbReference type="RefSeq" id="XP_021845349.1"/>
    </source>
</evidence>
<feature type="compositionally biased region" description="Low complexity" evidence="1">
    <location>
        <begin position="1"/>
        <end position="29"/>
    </location>
</feature>
<accession>A0A9R0JSH1</accession>
<organism evidence="2 3">
    <name type="scientific">Spinacia oleracea</name>
    <name type="common">Spinach</name>
    <dbReference type="NCBI Taxonomy" id="3562"/>
    <lineage>
        <taxon>Eukaryota</taxon>
        <taxon>Viridiplantae</taxon>
        <taxon>Streptophyta</taxon>
        <taxon>Embryophyta</taxon>
        <taxon>Tracheophyta</taxon>
        <taxon>Spermatophyta</taxon>
        <taxon>Magnoliopsida</taxon>
        <taxon>eudicotyledons</taxon>
        <taxon>Gunneridae</taxon>
        <taxon>Pentapetalae</taxon>
        <taxon>Caryophyllales</taxon>
        <taxon>Chenopodiaceae</taxon>
        <taxon>Chenopodioideae</taxon>
        <taxon>Anserineae</taxon>
        <taxon>Spinacia</taxon>
    </lineage>
</organism>
<dbReference type="GeneID" id="110785217"/>
<dbReference type="Proteomes" id="UP000813463">
    <property type="component" value="Chromosome 2"/>
</dbReference>
<dbReference type="RefSeq" id="XP_021845349.1">
    <property type="nucleotide sequence ID" value="XM_021989657.1"/>
</dbReference>
<dbReference type="InterPro" id="IPR006912">
    <property type="entry name" value="Harbinger_derived_prot"/>
</dbReference>
<evidence type="ECO:0000313" key="2">
    <source>
        <dbReference type="Proteomes" id="UP000813463"/>
    </source>
</evidence>
<reference evidence="3" key="2">
    <citation type="submission" date="2025-08" db="UniProtKB">
        <authorList>
            <consortium name="RefSeq"/>
        </authorList>
    </citation>
    <scope>IDENTIFICATION</scope>
    <source>
        <tissue evidence="3">Leaf</tissue>
    </source>
</reference>
<dbReference type="PANTHER" id="PTHR47150:SF6">
    <property type="entry name" value="OS01G0872900 PROTEIN"/>
    <property type="match status" value="1"/>
</dbReference>
<dbReference type="AlphaFoldDB" id="A0A9R0JSH1"/>
<dbReference type="Pfam" id="PF04827">
    <property type="entry name" value="Plant_tran"/>
    <property type="match status" value="1"/>
</dbReference>
<dbReference type="OrthoDB" id="866133at2759"/>
<sequence length="476" mass="55036">MSSNQSTNSSKSSSSSSNNSDNNNQQSINDYNRRYERRRQANRVVDRMMDEFMVANNSFEFFQMANQVPRAPRVLVQRNRDDGNDRLWNDYFADQPVFTPSLFRRRFRMKKHVLIRIMQTLEERHEFFQQRSDATGRLGASSLQKCTAAMRLLAYGTAADSVEDYLRISASLARDSLQHFVEGIVSYFSDEYLRRPTEADIARLLQIGEARGFPGMMGSIDCMHCRWKNCPLRLKGLFSGRANKTTFILEAVASQDLWIWHAFFGTPGRCNDINVLDRSPLFTDVFEGRAPPINYVVNGHQYNMGYYLTDGIYPKWAAFIPTISLPQNEKEGLFAKLQESRRKDLERAFGVLQARFAIIRQPALARNTSMLGKIMIACVIIHNMIVEDERDTYLNYKDPSEYDQAVEQPSSSNKRNNGEPFQFHNGAERIANLDTYMSNRVRVRDEVMHRALKSDLVEHLWLKYGGNNREEGNNRE</sequence>
<protein>
    <recommendedName>
        <fullName evidence="4">DDE Tnp4 domain-containing protein</fullName>
    </recommendedName>
</protein>
<name>A0A9R0JSH1_SPIOL</name>
<proteinExistence type="predicted"/>
<feature type="region of interest" description="Disordered" evidence="1">
    <location>
        <begin position="402"/>
        <end position="424"/>
    </location>
</feature>
<evidence type="ECO:0000256" key="1">
    <source>
        <dbReference type="SAM" id="MobiDB-lite"/>
    </source>
</evidence>
<evidence type="ECO:0008006" key="4">
    <source>
        <dbReference type="Google" id="ProtNLM"/>
    </source>
</evidence>
<dbReference type="PANTHER" id="PTHR47150">
    <property type="entry name" value="OS12G0169200 PROTEIN"/>
    <property type="match status" value="1"/>
</dbReference>
<reference evidence="2" key="1">
    <citation type="journal article" date="2021" name="Nat. Commun.">
        <title>Genomic analyses provide insights into spinach domestication and the genetic basis of agronomic traits.</title>
        <authorList>
            <person name="Cai X."/>
            <person name="Sun X."/>
            <person name="Xu C."/>
            <person name="Sun H."/>
            <person name="Wang X."/>
            <person name="Ge C."/>
            <person name="Zhang Z."/>
            <person name="Wang Q."/>
            <person name="Fei Z."/>
            <person name="Jiao C."/>
            <person name="Wang Q."/>
        </authorList>
    </citation>
    <scope>NUCLEOTIDE SEQUENCE [LARGE SCALE GENOMIC DNA]</scope>
    <source>
        <strain evidence="2">cv. Varoflay</strain>
    </source>
</reference>
<feature type="region of interest" description="Disordered" evidence="1">
    <location>
        <begin position="1"/>
        <end position="36"/>
    </location>
</feature>
<keyword evidence="2" id="KW-1185">Reference proteome</keyword>